<keyword evidence="3" id="KW-1133">Transmembrane helix</keyword>
<protein>
    <submittedName>
        <fullName evidence="5">CsbD family protein</fullName>
    </submittedName>
</protein>
<dbReference type="EMBL" id="JADEVV010000061">
    <property type="protein sequence ID" value="MBE9255384.1"/>
    <property type="molecule type" value="Genomic_DNA"/>
</dbReference>
<feature type="domain" description="CsbD-like" evidence="4">
    <location>
        <begin position="54"/>
        <end position="103"/>
    </location>
</feature>
<reference evidence="5 6" key="1">
    <citation type="submission" date="2020-10" db="EMBL/GenBank/DDBJ databases">
        <authorList>
            <person name="Castelo-Branco R."/>
            <person name="Eusebio N."/>
            <person name="Adriana R."/>
            <person name="Vieira A."/>
            <person name="Brugerolle De Fraissinette N."/>
            <person name="Rezende De Castro R."/>
            <person name="Schneider M.P."/>
            <person name="Vasconcelos V."/>
            <person name="Leao P.N."/>
        </authorList>
    </citation>
    <scope>NUCLEOTIDE SEQUENCE [LARGE SCALE GENOMIC DNA]</scope>
    <source>
        <strain evidence="5 6">LEGE 00031</strain>
    </source>
</reference>
<dbReference type="SUPFAM" id="SSF69047">
    <property type="entry name" value="Hypothetical protein YjbJ"/>
    <property type="match status" value="1"/>
</dbReference>
<dbReference type="InterPro" id="IPR008462">
    <property type="entry name" value="CsbD"/>
</dbReference>
<keyword evidence="3" id="KW-0812">Transmembrane</keyword>
<dbReference type="InterPro" id="IPR036629">
    <property type="entry name" value="YjbJ_sf"/>
</dbReference>
<feature type="region of interest" description="Disordered" evidence="2">
    <location>
        <begin position="73"/>
        <end position="159"/>
    </location>
</feature>
<dbReference type="Gene3D" id="1.20.120.20">
    <property type="entry name" value="Apolipoprotein"/>
    <property type="match status" value="1"/>
</dbReference>
<dbReference type="Pfam" id="PF05532">
    <property type="entry name" value="CsbD"/>
    <property type="match status" value="1"/>
</dbReference>
<feature type="transmembrane region" description="Helical" evidence="3">
    <location>
        <begin position="12"/>
        <end position="30"/>
    </location>
</feature>
<evidence type="ECO:0000259" key="4">
    <source>
        <dbReference type="Pfam" id="PF05532"/>
    </source>
</evidence>
<evidence type="ECO:0000313" key="6">
    <source>
        <dbReference type="Proteomes" id="UP000658720"/>
    </source>
</evidence>
<name>A0ABR9VVL0_9SYNC</name>
<comment type="similarity">
    <text evidence="1">Belongs to the UPF0337 (CsbD) family.</text>
</comment>
<dbReference type="Proteomes" id="UP000658720">
    <property type="component" value="Unassembled WGS sequence"/>
</dbReference>
<feature type="compositionally biased region" description="Basic and acidic residues" evidence="2">
    <location>
        <begin position="150"/>
        <end position="159"/>
    </location>
</feature>
<accession>A0ABR9VVL0</accession>
<proteinExistence type="inferred from homology"/>
<gene>
    <name evidence="5" type="ORF">IQ217_16385</name>
</gene>
<feature type="compositionally biased region" description="Basic and acidic residues" evidence="2">
    <location>
        <begin position="98"/>
        <end position="108"/>
    </location>
</feature>
<evidence type="ECO:0000256" key="2">
    <source>
        <dbReference type="SAM" id="MobiDB-lite"/>
    </source>
</evidence>
<dbReference type="RefSeq" id="WP_194020771.1">
    <property type="nucleotide sequence ID" value="NZ_JADEVV010000061.1"/>
</dbReference>
<evidence type="ECO:0000256" key="1">
    <source>
        <dbReference type="ARBA" id="ARBA00009129"/>
    </source>
</evidence>
<evidence type="ECO:0000313" key="5">
    <source>
        <dbReference type="EMBL" id="MBE9255384.1"/>
    </source>
</evidence>
<sequence length="159" mass="17667">MISLQQIHRFFYRLSLTAILLIIVIFSFGAEKSWATMPINQLMHSPQPQIAIMNRIDAMSKDVEGKAQEAIGNLTGDPKNQMMGKAKQVQSQAMNAAEDVKDSTELKGRAKAVAKNLEGKAQEMKGNITDNTQDKMMGKAKQAESQARNLAEDIKDVFR</sequence>
<organism evidence="5 6">
    <name type="scientific">Synechocystis salina LEGE 00031</name>
    <dbReference type="NCBI Taxonomy" id="1828736"/>
    <lineage>
        <taxon>Bacteria</taxon>
        <taxon>Bacillati</taxon>
        <taxon>Cyanobacteriota</taxon>
        <taxon>Cyanophyceae</taxon>
        <taxon>Synechococcales</taxon>
        <taxon>Merismopediaceae</taxon>
        <taxon>Synechocystis</taxon>
    </lineage>
</organism>
<keyword evidence="3" id="KW-0472">Membrane</keyword>
<evidence type="ECO:0000256" key="3">
    <source>
        <dbReference type="SAM" id="Phobius"/>
    </source>
</evidence>
<keyword evidence="6" id="KW-1185">Reference proteome</keyword>
<comment type="caution">
    <text evidence="5">The sequence shown here is derived from an EMBL/GenBank/DDBJ whole genome shotgun (WGS) entry which is preliminary data.</text>
</comment>